<keyword evidence="3" id="KW-1185">Reference proteome</keyword>
<gene>
    <name evidence="2" type="ORF">EV356DRAFT_81105</name>
</gene>
<feature type="region of interest" description="Disordered" evidence="1">
    <location>
        <begin position="1"/>
        <end position="22"/>
    </location>
</feature>
<evidence type="ECO:0000313" key="2">
    <source>
        <dbReference type="EMBL" id="KAF2228471.1"/>
    </source>
</evidence>
<proteinExistence type="predicted"/>
<accession>A0A6A6GS33</accession>
<name>A0A6A6GS33_VIRVR</name>
<dbReference type="EMBL" id="ML991933">
    <property type="protein sequence ID" value="KAF2228471.1"/>
    <property type="molecule type" value="Genomic_DNA"/>
</dbReference>
<sequence length="187" mass="21828">MEIWKPHGRQPQSPSGSGIWARQPEDKRNLAWESIVCFQKPLTDSAFVRNLGRLFNSTDDGPPSAANDRITDLTGDWVFILKCLYATGINDAISSVRMSQKVMDHMKYEQMINPSSGKPYFYLLNMQHFEYWKQLVKDLYCHVSDYPPLRIITYPEGWTKMVKDECRRLENEINTTYGEASRIRKLR</sequence>
<evidence type="ECO:0000256" key="1">
    <source>
        <dbReference type="SAM" id="MobiDB-lite"/>
    </source>
</evidence>
<evidence type="ECO:0000313" key="3">
    <source>
        <dbReference type="Proteomes" id="UP000800092"/>
    </source>
</evidence>
<dbReference type="Proteomes" id="UP000800092">
    <property type="component" value="Unassembled WGS sequence"/>
</dbReference>
<protein>
    <submittedName>
        <fullName evidence="2">Uncharacterized protein</fullName>
    </submittedName>
</protein>
<dbReference type="AlphaFoldDB" id="A0A6A6GS33"/>
<reference evidence="2" key="1">
    <citation type="journal article" date="2020" name="Stud. Mycol.">
        <title>101 Dothideomycetes genomes: a test case for predicting lifestyles and emergence of pathogens.</title>
        <authorList>
            <person name="Haridas S."/>
            <person name="Albert R."/>
            <person name="Binder M."/>
            <person name="Bloem J."/>
            <person name="Labutti K."/>
            <person name="Salamov A."/>
            <person name="Andreopoulos B."/>
            <person name="Baker S."/>
            <person name="Barry K."/>
            <person name="Bills G."/>
            <person name="Bluhm B."/>
            <person name="Cannon C."/>
            <person name="Castanera R."/>
            <person name="Culley D."/>
            <person name="Daum C."/>
            <person name="Ezra D."/>
            <person name="Gonzalez J."/>
            <person name="Henrissat B."/>
            <person name="Kuo A."/>
            <person name="Liang C."/>
            <person name="Lipzen A."/>
            <person name="Lutzoni F."/>
            <person name="Magnuson J."/>
            <person name="Mondo S."/>
            <person name="Nolan M."/>
            <person name="Ohm R."/>
            <person name="Pangilinan J."/>
            <person name="Park H.-J."/>
            <person name="Ramirez L."/>
            <person name="Alfaro M."/>
            <person name="Sun H."/>
            <person name="Tritt A."/>
            <person name="Yoshinaga Y."/>
            <person name="Zwiers L.-H."/>
            <person name="Turgeon B."/>
            <person name="Goodwin S."/>
            <person name="Spatafora J."/>
            <person name="Crous P."/>
            <person name="Grigoriev I."/>
        </authorList>
    </citation>
    <scope>NUCLEOTIDE SEQUENCE</scope>
    <source>
        <strain evidence="2">Tuck. ex Michener</strain>
    </source>
</reference>
<organism evidence="2 3">
    <name type="scientific">Viridothelium virens</name>
    <name type="common">Speckled blister lichen</name>
    <name type="synonym">Trypethelium virens</name>
    <dbReference type="NCBI Taxonomy" id="1048519"/>
    <lineage>
        <taxon>Eukaryota</taxon>
        <taxon>Fungi</taxon>
        <taxon>Dikarya</taxon>
        <taxon>Ascomycota</taxon>
        <taxon>Pezizomycotina</taxon>
        <taxon>Dothideomycetes</taxon>
        <taxon>Dothideomycetes incertae sedis</taxon>
        <taxon>Trypetheliales</taxon>
        <taxon>Trypetheliaceae</taxon>
        <taxon>Viridothelium</taxon>
    </lineage>
</organism>